<dbReference type="EMBL" id="PUEJ01000003">
    <property type="protein sequence ID" value="PRH88166.1"/>
    <property type="molecule type" value="Genomic_DNA"/>
</dbReference>
<keyword evidence="12" id="KW-1185">Reference proteome</keyword>
<reference evidence="11 12" key="1">
    <citation type="submission" date="2018-02" db="EMBL/GenBank/DDBJ databases">
        <title>Whole genome sequencing of endophytic bacterium.</title>
        <authorList>
            <person name="Eedara R."/>
            <person name="Podile A.R."/>
        </authorList>
    </citation>
    <scope>NUCLEOTIDE SEQUENCE [LARGE SCALE GENOMIC DNA]</scope>
    <source>
        <strain evidence="11 12">RP1T</strain>
    </source>
</reference>
<keyword evidence="6 10" id="KW-0328">Glycosyltransferase</keyword>
<dbReference type="InterPro" id="IPR036087">
    <property type="entry name" value="Nict_dMeBzImd_PRibTrfase_sf"/>
</dbReference>
<proteinExistence type="inferred from homology"/>
<comment type="caution">
    <text evidence="11">The sequence shown here is derived from an EMBL/GenBank/DDBJ whole genome shotgun (WGS) entry which is preliminary data.</text>
</comment>
<keyword evidence="7 10" id="KW-0808">Transferase</keyword>
<dbReference type="RefSeq" id="WP_105861832.1">
    <property type="nucleotide sequence ID" value="NZ_PUEJ01000003.1"/>
</dbReference>
<dbReference type="PANTHER" id="PTHR43463">
    <property type="entry name" value="NICOTINATE-NUCLEOTIDE--DIMETHYLBENZIMIDAZOLE PHOSPHORIBOSYLTRANSFERASE"/>
    <property type="match status" value="1"/>
</dbReference>
<dbReference type="SUPFAM" id="SSF52733">
    <property type="entry name" value="Nicotinate mononucleotide:5,6-dimethylbenzimidazole phosphoribosyltransferase (CobT)"/>
    <property type="match status" value="1"/>
</dbReference>
<evidence type="ECO:0000256" key="2">
    <source>
        <dbReference type="ARBA" id="ARBA00007110"/>
    </source>
</evidence>
<accession>A0A2S9QFM6</accession>
<protein>
    <recommendedName>
        <fullName evidence="4 10">Nicotinate-nucleotide--dimethylbenzimidazole phosphoribosyltransferase</fullName>
        <shortName evidence="10">NN:DBI PRT</shortName>
        <ecNumber evidence="3 10">2.4.2.21</ecNumber>
    </recommendedName>
    <alternativeName>
        <fullName evidence="8 10">N(1)-alpha-phosphoribosyltransferase</fullName>
    </alternativeName>
</protein>
<dbReference type="InterPro" id="IPR023195">
    <property type="entry name" value="Nict_dMeBzImd_PRibTrfase_N"/>
</dbReference>
<dbReference type="AlphaFoldDB" id="A0A2S9QFM6"/>
<dbReference type="Pfam" id="PF02277">
    <property type="entry name" value="DBI_PRT"/>
    <property type="match status" value="1"/>
</dbReference>
<keyword evidence="5 10" id="KW-0169">Cobalamin biosynthesis</keyword>
<evidence type="ECO:0000256" key="6">
    <source>
        <dbReference type="ARBA" id="ARBA00022676"/>
    </source>
</evidence>
<comment type="function">
    <text evidence="10">Catalyzes the synthesis of alpha-ribazole-5'-phosphate from nicotinate mononucleotide (NAMN) and 5,6-dimethylbenzimidazole (DMB).</text>
</comment>
<dbReference type="EC" id="2.4.2.21" evidence="3 10"/>
<dbReference type="InterPro" id="IPR017846">
    <property type="entry name" value="Nict_dMeBzImd_PRibTrfase_bact"/>
</dbReference>
<dbReference type="NCBIfam" id="TIGR03160">
    <property type="entry name" value="cobT_DBIPRT"/>
    <property type="match status" value="1"/>
</dbReference>
<evidence type="ECO:0000256" key="4">
    <source>
        <dbReference type="ARBA" id="ARBA00015486"/>
    </source>
</evidence>
<name>A0A2S9QFM6_9HYPH</name>
<gene>
    <name evidence="10 11" type="primary">cobT</name>
    <name evidence="11" type="ORF">C5L14_09810</name>
</gene>
<dbReference type="PANTHER" id="PTHR43463:SF1">
    <property type="entry name" value="NICOTINATE-NUCLEOTIDE--DIMETHYLBENZIMIDAZOLE PHOSPHORIBOSYLTRANSFERASE"/>
    <property type="match status" value="1"/>
</dbReference>
<organism evidence="11 12">
    <name type="scientific">Labrys okinawensis</name>
    <dbReference type="NCBI Taxonomy" id="346911"/>
    <lineage>
        <taxon>Bacteria</taxon>
        <taxon>Pseudomonadati</taxon>
        <taxon>Pseudomonadota</taxon>
        <taxon>Alphaproteobacteria</taxon>
        <taxon>Hyphomicrobiales</taxon>
        <taxon>Xanthobacteraceae</taxon>
        <taxon>Labrys</taxon>
    </lineage>
</organism>
<evidence type="ECO:0000256" key="1">
    <source>
        <dbReference type="ARBA" id="ARBA00005049"/>
    </source>
</evidence>
<dbReference type="InterPro" id="IPR003200">
    <property type="entry name" value="Nict_dMeBzImd_PRibTrfase"/>
</dbReference>
<dbReference type="CDD" id="cd02439">
    <property type="entry name" value="DMB-PRT_CobT"/>
    <property type="match status" value="1"/>
</dbReference>
<dbReference type="GO" id="GO:0008939">
    <property type="term" value="F:nicotinate-nucleotide-dimethylbenzimidazole phosphoribosyltransferase activity"/>
    <property type="evidence" value="ECO:0007669"/>
    <property type="project" value="UniProtKB-UniRule"/>
</dbReference>
<evidence type="ECO:0000256" key="5">
    <source>
        <dbReference type="ARBA" id="ARBA00022573"/>
    </source>
</evidence>
<evidence type="ECO:0000256" key="3">
    <source>
        <dbReference type="ARBA" id="ARBA00011991"/>
    </source>
</evidence>
<dbReference type="NCBIfam" id="NF000996">
    <property type="entry name" value="PRK00105.1"/>
    <property type="match status" value="1"/>
</dbReference>
<comment type="similarity">
    <text evidence="2 10">Belongs to the CobT family.</text>
</comment>
<dbReference type="GO" id="GO:0009236">
    <property type="term" value="P:cobalamin biosynthetic process"/>
    <property type="evidence" value="ECO:0007669"/>
    <property type="project" value="UniProtKB-UniRule"/>
</dbReference>
<feature type="active site" description="Proton acceptor" evidence="10">
    <location>
        <position position="308"/>
    </location>
</feature>
<comment type="catalytic activity">
    <reaction evidence="9 10">
        <text>5,6-dimethylbenzimidazole + nicotinate beta-D-ribonucleotide = alpha-ribazole 5'-phosphate + nicotinate + H(+)</text>
        <dbReference type="Rhea" id="RHEA:11196"/>
        <dbReference type="ChEBI" id="CHEBI:15378"/>
        <dbReference type="ChEBI" id="CHEBI:15890"/>
        <dbReference type="ChEBI" id="CHEBI:32544"/>
        <dbReference type="ChEBI" id="CHEBI:57502"/>
        <dbReference type="ChEBI" id="CHEBI:57918"/>
        <dbReference type="EC" id="2.4.2.21"/>
    </reaction>
</comment>
<evidence type="ECO:0000313" key="12">
    <source>
        <dbReference type="Proteomes" id="UP000237682"/>
    </source>
</evidence>
<comment type="pathway">
    <text evidence="1 10">Nucleoside biosynthesis; alpha-ribazole biosynthesis; alpha-ribazole from 5,6-dimethylbenzimidazole: step 1/2.</text>
</comment>
<evidence type="ECO:0000256" key="10">
    <source>
        <dbReference type="HAMAP-Rule" id="MF_00230"/>
    </source>
</evidence>
<dbReference type="Proteomes" id="UP000237682">
    <property type="component" value="Unassembled WGS sequence"/>
</dbReference>
<evidence type="ECO:0000256" key="8">
    <source>
        <dbReference type="ARBA" id="ARBA00030686"/>
    </source>
</evidence>
<dbReference type="Gene3D" id="3.40.50.10210">
    <property type="match status" value="1"/>
</dbReference>
<evidence type="ECO:0000256" key="9">
    <source>
        <dbReference type="ARBA" id="ARBA00047340"/>
    </source>
</evidence>
<evidence type="ECO:0000313" key="11">
    <source>
        <dbReference type="EMBL" id="PRH88166.1"/>
    </source>
</evidence>
<dbReference type="Gene3D" id="1.10.1610.10">
    <property type="match status" value="1"/>
</dbReference>
<dbReference type="HAMAP" id="MF_00230">
    <property type="entry name" value="CobT"/>
    <property type="match status" value="1"/>
</dbReference>
<dbReference type="OrthoDB" id="9781491at2"/>
<dbReference type="UniPathway" id="UPA00061">
    <property type="reaction ID" value="UER00516"/>
</dbReference>
<sequence length="341" mass="34942">MAFAGTALPFDDIRELARGMPALDASAVAGVKQRDGQLTKPPGSLGRLETIVEWLAGVQATPSPTVSRPLVAIFAGNHGVVARGVSPYPQEVTRQMLENFAAGGAAINQICSTFDIGLKVFDLALDIPTGDITCEAALDEKACAATMAFGMEAVSGGIDLLALGEMGIGNTTIAAAIYHALYGGEAAHWVGRGTGVDDAGLARKIAAVSAAVEFHRSHLKDPLEVLRRLGGREIAAMAGAILAARSQRVPVVLDGYVVCAAAAILHAMDPALLDHCIAGHVSAEGAHGDVLARLSKKPLLDLDMRLGEASGAALAVSLIKAALACHTGMATFAQAGVTDKA</sequence>
<evidence type="ECO:0000256" key="7">
    <source>
        <dbReference type="ARBA" id="ARBA00022679"/>
    </source>
</evidence>